<feature type="non-terminal residue" evidence="3">
    <location>
        <position position="88"/>
    </location>
</feature>
<dbReference type="EMBL" id="PXWG01000063">
    <property type="protein sequence ID" value="PSJ26716.1"/>
    <property type="molecule type" value="Genomic_DNA"/>
</dbReference>
<evidence type="ECO:0000256" key="1">
    <source>
        <dbReference type="SAM" id="MobiDB-lite"/>
    </source>
</evidence>
<accession>A0A9X7JNJ0</accession>
<dbReference type="AlphaFoldDB" id="A0A9X7JNJ0"/>
<dbReference type="RefSeq" id="WP_223268079.1">
    <property type="nucleotide sequence ID" value="NZ_PXWG01000063.1"/>
</dbReference>
<keyword evidence="2" id="KW-1133">Transmembrane helix</keyword>
<keyword evidence="2" id="KW-0812">Transmembrane</keyword>
<evidence type="ECO:0000256" key="2">
    <source>
        <dbReference type="SAM" id="Phobius"/>
    </source>
</evidence>
<keyword evidence="2" id="KW-0472">Membrane</keyword>
<comment type="caution">
    <text evidence="3">The sequence shown here is derived from an EMBL/GenBank/DDBJ whole genome shotgun (WGS) entry which is preliminary data.</text>
</comment>
<organism evidence="3 4">
    <name type="scientific">Streptosporangium nondiastaticum</name>
    <dbReference type="NCBI Taxonomy" id="35764"/>
    <lineage>
        <taxon>Bacteria</taxon>
        <taxon>Bacillati</taxon>
        <taxon>Actinomycetota</taxon>
        <taxon>Actinomycetes</taxon>
        <taxon>Streptosporangiales</taxon>
        <taxon>Streptosporangiaceae</taxon>
        <taxon>Streptosporangium</taxon>
    </lineage>
</organism>
<name>A0A9X7JNJ0_9ACTN</name>
<reference evidence="3 4" key="1">
    <citation type="submission" date="2018-03" db="EMBL/GenBank/DDBJ databases">
        <title>Chitinolytic properties of Streptosporangium nondiastaticum TBG75A20.</title>
        <authorList>
            <person name="Gayathri V."/>
            <person name="Shiburaj S."/>
        </authorList>
    </citation>
    <scope>NUCLEOTIDE SEQUENCE [LARGE SCALE GENOMIC DNA]</scope>
    <source>
        <strain evidence="3 4">TBG75A20</strain>
    </source>
</reference>
<feature type="transmembrane region" description="Helical" evidence="2">
    <location>
        <begin position="46"/>
        <end position="66"/>
    </location>
</feature>
<dbReference type="Proteomes" id="UP000242427">
    <property type="component" value="Unassembled WGS sequence"/>
</dbReference>
<feature type="region of interest" description="Disordered" evidence="1">
    <location>
        <begin position="69"/>
        <end position="88"/>
    </location>
</feature>
<keyword evidence="4" id="KW-1185">Reference proteome</keyword>
<evidence type="ECO:0000313" key="3">
    <source>
        <dbReference type="EMBL" id="PSJ26716.1"/>
    </source>
</evidence>
<feature type="compositionally biased region" description="Low complexity" evidence="1">
    <location>
        <begin position="75"/>
        <end position="88"/>
    </location>
</feature>
<gene>
    <name evidence="3" type="ORF">B7P34_21580</name>
</gene>
<evidence type="ECO:0000313" key="4">
    <source>
        <dbReference type="Proteomes" id="UP000242427"/>
    </source>
</evidence>
<protein>
    <submittedName>
        <fullName evidence="3">GNAT family N-acetyltransferase</fullName>
    </submittedName>
</protein>
<proteinExistence type="predicted"/>
<sequence>MTDETTAKPHRPPHWRRDMVELAALFTAVTAADTMADTVVHGPDGPVLLASSAAALLATTAFHTWWARRGRSRTPSPAQAGAAPAAPR</sequence>